<dbReference type="AlphaFoldDB" id="A0AAV7VG66"/>
<evidence type="ECO:0000256" key="1">
    <source>
        <dbReference type="SAM" id="Phobius"/>
    </source>
</evidence>
<feature type="transmembrane region" description="Helical" evidence="1">
    <location>
        <begin position="52"/>
        <end position="79"/>
    </location>
</feature>
<dbReference type="Proteomes" id="UP001066276">
    <property type="component" value="Chromosome 2_1"/>
</dbReference>
<keyword evidence="1" id="KW-0472">Membrane</keyword>
<feature type="transmembrane region" description="Helical" evidence="1">
    <location>
        <begin position="99"/>
        <end position="123"/>
    </location>
</feature>
<keyword evidence="3" id="KW-1185">Reference proteome</keyword>
<protein>
    <submittedName>
        <fullName evidence="2">Uncharacterized protein</fullName>
    </submittedName>
</protein>
<accession>A0AAV7VG66</accession>
<name>A0AAV7VG66_PLEWA</name>
<reference evidence="2" key="1">
    <citation type="journal article" date="2022" name="bioRxiv">
        <title>Sequencing and chromosome-scale assembly of the giantPleurodeles waltlgenome.</title>
        <authorList>
            <person name="Brown T."/>
            <person name="Elewa A."/>
            <person name="Iarovenko S."/>
            <person name="Subramanian E."/>
            <person name="Araus A.J."/>
            <person name="Petzold A."/>
            <person name="Susuki M."/>
            <person name="Suzuki K.-i.T."/>
            <person name="Hayashi T."/>
            <person name="Toyoda A."/>
            <person name="Oliveira C."/>
            <person name="Osipova E."/>
            <person name="Leigh N.D."/>
            <person name="Simon A."/>
            <person name="Yun M.H."/>
        </authorList>
    </citation>
    <scope>NUCLEOTIDE SEQUENCE</scope>
    <source>
        <strain evidence="2">20211129_DDA</strain>
        <tissue evidence="2">Liver</tissue>
    </source>
</reference>
<keyword evidence="1" id="KW-0812">Transmembrane</keyword>
<keyword evidence="1" id="KW-1133">Transmembrane helix</keyword>
<evidence type="ECO:0000313" key="2">
    <source>
        <dbReference type="EMBL" id="KAJ1199786.1"/>
    </source>
</evidence>
<gene>
    <name evidence="2" type="ORF">NDU88_003618</name>
</gene>
<comment type="caution">
    <text evidence="2">The sequence shown here is derived from an EMBL/GenBank/DDBJ whole genome shotgun (WGS) entry which is preliminary data.</text>
</comment>
<evidence type="ECO:0000313" key="3">
    <source>
        <dbReference type="Proteomes" id="UP001066276"/>
    </source>
</evidence>
<sequence>MHDTPWMQDYSPSARGDCCTVVAMPVQVSVLPVEGGGSSPSPVVSDGCPLRLLLLVAVLRTAVLATVQVALLAAVQVVVLPVEGGGSSPSPATTDGCPLGLLLLVAMLAALLAAVQLVVLAAVKVAVLAAVQVAVLPVEGGGSSPSPAASDG</sequence>
<proteinExistence type="predicted"/>
<organism evidence="2 3">
    <name type="scientific">Pleurodeles waltl</name>
    <name type="common">Iberian ribbed newt</name>
    <dbReference type="NCBI Taxonomy" id="8319"/>
    <lineage>
        <taxon>Eukaryota</taxon>
        <taxon>Metazoa</taxon>
        <taxon>Chordata</taxon>
        <taxon>Craniata</taxon>
        <taxon>Vertebrata</taxon>
        <taxon>Euteleostomi</taxon>
        <taxon>Amphibia</taxon>
        <taxon>Batrachia</taxon>
        <taxon>Caudata</taxon>
        <taxon>Salamandroidea</taxon>
        <taxon>Salamandridae</taxon>
        <taxon>Pleurodelinae</taxon>
        <taxon>Pleurodeles</taxon>
    </lineage>
</organism>
<dbReference type="EMBL" id="JANPWB010000003">
    <property type="protein sequence ID" value="KAJ1199786.1"/>
    <property type="molecule type" value="Genomic_DNA"/>
</dbReference>